<keyword evidence="2 4" id="KW-0807">Transducer</keyword>
<comment type="subcellular location">
    <subcellularLocation>
        <location evidence="1">Membrane</location>
    </subcellularLocation>
</comment>
<keyword evidence="10" id="KW-1185">Reference proteome</keyword>
<dbReference type="FunFam" id="1.10.287.950:FF:000001">
    <property type="entry name" value="Methyl-accepting chemotaxis sensory transducer"/>
    <property type="match status" value="1"/>
</dbReference>
<evidence type="ECO:0000259" key="8">
    <source>
        <dbReference type="PROSITE" id="PS50906"/>
    </source>
</evidence>
<dbReference type="PROSITE" id="PS50885">
    <property type="entry name" value="HAMP"/>
    <property type="match status" value="1"/>
</dbReference>
<evidence type="ECO:0000259" key="7">
    <source>
        <dbReference type="PROSITE" id="PS50885"/>
    </source>
</evidence>
<dbReference type="InterPro" id="IPR004089">
    <property type="entry name" value="MCPsignal_dom"/>
</dbReference>
<dbReference type="Proteomes" id="UP000462621">
    <property type="component" value="Unassembled WGS sequence"/>
</dbReference>
<dbReference type="Pfam" id="PF00015">
    <property type="entry name" value="MCPsignal"/>
    <property type="match status" value="1"/>
</dbReference>
<evidence type="ECO:0000313" key="10">
    <source>
        <dbReference type="Proteomes" id="UP000462621"/>
    </source>
</evidence>
<dbReference type="InterPro" id="IPR010910">
    <property type="entry name" value="Nitrate/nitrite_sensing_bac"/>
</dbReference>
<sequence length="664" mass="72989">MKKFFRQFPLYQLVTILAGLPILISIALSVSEIRQFDRTAEHTKYDNETVNLMIVYDNLAHNLAVERGLTAGMLGSKGKQEQVDALAVQRKKVDQAIQALNQFNVAFISPKFAHDLQQDVSAELGKLVEVRNQVNSLSPTISPFAYYSNLNRLAINNASILLSKIESVDVATLGKSLLSIMEIKERAGQVRGALNGAFARKSSNIEQYVAVMDYIKSADYATRQAMLTMPPSALAQFEQVIQSNTWKQVSDIQNQYLTQKNTLDALQGPAATEWFALATERIKQINQVRNTLQKDMQSLTQDKINTATRYEMLLIVASILGGLVLIIVLFIVISDLKQRIGLLNSELANMAQHRNLTHSFQSDGKDETAQVSNSINTLILSVRDLLKNVISTNNHSSDRLKQIVQSAKDLGNSSVNTTAKCTNIAAAMTELSQSSTEIAHSSERALEETQEMNDKISACQTQSVSSFKAVEALVEQIEQTQACMQELEKDADSVGKIVETINGISEQTNLLALNAAIEAARAGEHGRGFAVVSTEVRDLAQRSKEATEHISELLGNMTNNTEMAVENMAKSRAATDDTFNSVNTVKGSIDELESVIDSVNSHINSIANATIEQSKASEEVNRDIDTLSGIAEHTGNLAQDMNNIVTNYSSEVKQVKEQLNQFDV</sequence>
<dbReference type="PROSITE" id="PS50906">
    <property type="entry name" value="NIT"/>
    <property type="match status" value="1"/>
</dbReference>
<dbReference type="SUPFAM" id="SSF58104">
    <property type="entry name" value="Methyl-accepting chemotaxis protein (MCP) signaling domain"/>
    <property type="match status" value="1"/>
</dbReference>
<proteinExistence type="inferred from homology"/>
<dbReference type="GO" id="GO:0016020">
    <property type="term" value="C:membrane"/>
    <property type="evidence" value="ECO:0007669"/>
    <property type="project" value="UniProtKB-SubCell"/>
</dbReference>
<feature type="domain" description="Methyl-accepting transducer" evidence="6">
    <location>
        <begin position="392"/>
        <end position="628"/>
    </location>
</feature>
<gene>
    <name evidence="9" type="ORF">F9817_11035</name>
</gene>
<comment type="similarity">
    <text evidence="3">Belongs to the methyl-accepting chemotaxis (MCP) protein family.</text>
</comment>
<dbReference type="RefSeq" id="WP_161155469.1">
    <property type="nucleotide sequence ID" value="NZ_WEKT01000017.1"/>
</dbReference>
<evidence type="ECO:0000259" key="6">
    <source>
        <dbReference type="PROSITE" id="PS50111"/>
    </source>
</evidence>
<accession>A0A7X4RUX4</accession>
<protein>
    <submittedName>
        <fullName evidence="9">Chemotaxis protein</fullName>
    </submittedName>
</protein>
<dbReference type="PROSITE" id="PS50111">
    <property type="entry name" value="CHEMOTAXIS_TRANSDUC_2"/>
    <property type="match status" value="1"/>
</dbReference>
<dbReference type="InterPro" id="IPR003660">
    <property type="entry name" value="HAMP_dom"/>
</dbReference>
<feature type="transmembrane region" description="Helical" evidence="5">
    <location>
        <begin position="312"/>
        <end position="333"/>
    </location>
</feature>
<dbReference type="SMART" id="SM00283">
    <property type="entry name" value="MA"/>
    <property type="match status" value="1"/>
</dbReference>
<dbReference type="Pfam" id="PF08376">
    <property type="entry name" value="NIT"/>
    <property type="match status" value="1"/>
</dbReference>
<organism evidence="9 10">
    <name type="scientific">Vibrio eleionomae</name>
    <dbReference type="NCBI Taxonomy" id="2653505"/>
    <lineage>
        <taxon>Bacteria</taxon>
        <taxon>Pseudomonadati</taxon>
        <taxon>Pseudomonadota</taxon>
        <taxon>Gammaproteobacteria</taxon>
        <taxon>Vibrionales</taxon>
        <taxon>Vibrionaceae</taxon>
        <taxon>Vibrio</taxon>
    </lineage>
</organism>
<keyword evidence="5" id="KW-1133">Transmembrane helix</keyword>
<evidence type="ECO:0000256" key="5">
    <source>
        <dbReference type="SAM" id="Phobius"/>
    </source>
</evidence>
<dbReference type="GO" id="GO:0007165">
    <property type="term" value="P:signal transduction"/>
    <property type="evidence" value="ECO:0007669"/>
    <property type="project" value="UniProtKB-KW"/>
</dbReference>
<evidence type="ECO:0000256" key="3">
    <source>
        <dbReference type="ARBA" id="ARBA00029447"/>
    </source>
</evidence>
<dbReference type="EMBL" id="WEKT01000017">
    <property type="protein sequence ID" value="MZI93727.1"/>
    <property type="molecule type" value="Genomic_DNA"/>
</dbReference>
<feature type="domain" description="NIT" evidence="8">
    <location>
        <begin position="54"/>
        <end position="303"/>
    </location>
</feature>
<keyword evidence="5" id="KW-0472">Membrane</keyword>
<dbReference type="AlphaFoldDB" id="A0A7X4RUX4"/>
<evidence type="ECO:0000313" key="9">
    <source>
        <dbReference type="EMBL" id="MZI93727.1"/>
    </source>
</evidence>
<name>A0A7X4RUX4_9VIBR</name>
<evidence type="ECO:0000256" key="4">
    <source>
        <dbReference type="PROSITE-ProRule" id="PRU00284"/>
    </source>
</evidence>
<reference evidence="9 10" key="1">
    <citation type="submission" date="2019-10" db="EMBL/GenBank/DDBJ databases">
        <title>Vibrio sp. nov. isolated from a shrimp pond.</title>
        <authorList>
            <person name="Gomez-Gil B."/>
            <person name="Enciso-Ibarra J."/>
            <person name="Enciso-Ibarra K."/>
            <person name="Bolan-Mejia C."/>
        </authorList>
    </citation>
    <scope>NUCLEOTIDE SEQUENCE [LARGE SCALE GENOMIC DNA]</scope>
    <source>
        <strain evidence="9 10">CAIM 722</strain>
    </source>
</reference>
<dbReference type="CDD" id="cd11386">
    <property type="entry name" value="MCP_signal"/>
    <property type="match status" value="1"/>
</dbReference>
<dbReference type="PANTHER" id="PTHR32089:SF112">
    <property type="entry name" value="LYSOZYME-LIKE PROTEIN-RELATED"/>
    <property type="match status" value="1"/>
</dbReference>
<dbReference type="GO" id="GO:0006935">
    <property type="term" value="P:chemotaxis"/>
    <property type="evidence" value="ECO:0007669"/>
    <property type="project" value="UniProtKB-ARBA"/>
</dbReference>
<dbReference type="Gene3D" id="1.10.287.950">
    <property type="entry name" value="Methyl-accepting chemotaxis protein"/>
    <property type="match status" value="1"/>
</dbReference>
<keyword evidence="5" id="KW-0812">Transmembrane</keyword>
<comment type="caution">
    <text evidence="9">The sequence shown here is derived from an EMBL/GenBank/DDBJ whole genome shotgun (WGS) entry which is preliminary data.</text>
</comment>
<evidence type="ECO:0000256" key="1">
    <source>
        <dbReference type="ARBA" id="ARBA00004370"/>
    </source>
</evidence>
<feature type="domain" description="HAMP" evidence="7">
    <location>
        <begin position="334"/>
        <end position="387"/>
    </location>
</feature>
<dbReference type="PANTHER" id="PTHR32089">
    <property type="entry name" value="METHYL-ACCEPTING CHEMOTAXIS PROTEIN MCPB"/>
    <property type="match status" value="1"/>
</dbReference>
<evidence type="ECO:0000256" key="2">
    <source>
        <dbReference type="ARBA" id="ARBA00023224"/>
    </source>
</evidence>
<dbReference type="InterPro" id="IPR013587">
    <property type="entry name" value="Nitrate/nitrite_sensing"/>
</dbReference>